<feature type="transmembrane region" description="Helical" evidence="1">
    <location>
        <begin position="272"/>
        <end position="291"/>
    </location>
</feature>
<evidence type="ECO:0000313" key="4">
    <source>
        <dbReference type="Proteomes" id="UP000595448"/>
    </source>
</evidence>
<reference evidence="3 4" key="1">
    <citation type="submission" date="2021-01" db="EMBL/GenBank/DDBJ databases">
        <title>Brevundimonas vitis sp. nov., an bacterium isolated from grape (Vitis vinifera).</title>
        <authorList>
            <person name="Jiang L."/>
            <person name="Lee J."/>
        </authorList>
    </citation>
    <scope>NUCLEOTIDE SEQUENCE [LARGE SCALE GENOMIC DNA]</scope>
    <source>
        <strain evidence="3 4">GRTSA-9</strain>
    </source>
</reference>
<feature type="transmembrane region" description="Helical" evidence="1">
    <location>
        <begin position="208"/>
        <end position="229"/>
    </location>
</feature>
<feature type="transmembrane region" description="Helical" evidence="1">
    <location>
        <begin position="64"/>
        <end position="87"/>
    </location>
</feature>
<gene>
    <name evidence="3" type="ORF">JIP62_08145</name>
</gene>
<keyword evidence="4" id="KW-1185">Reference proteome</keyword>
<sequence>MAETQVGANADADGSHRRGVVGLDIIRFAAAFMVMVYHLAYLSWAKSDSTSGLLIDGLRFEAAAPVTAFGWVGVEIFFVLSGLVIAYSADGSSPFSFARSRLVRLYPGAWICASISACALAVAGLYGLNELVVRYVRTMILIPTGPWVDGVYWTLGVEMAFYAVVLVTLCANGFRSAHRLFYALAAISAAYWVAWLVWPQAVEGVPTLISRLGLFEHGVFFAIGGMMWMWVRRGVLTPVHAAMLVVAVLAGLIEIYRVGLERQVYEMASPPFVAMAVWLVSITLMIGSLRYNDLIWTPRRADLSRAIGLATYPLYLLHSVVGALLMQALAPWPVAALMAGMIGVTLLSFAICLAPEKSLQKAFRRLVDLLGARIQGLSPAMFRRTDRFLVPPAG</sequence>
<feature type="transmembrane region" description="Helical" evidence="1">
    <location>
        <begin position="303"/>
        <end position="326"/>
    </location>
</feature>
<keyword evidence="3" id="KW-0012">Acyltransferase</keyword>
<dbReference type="GO" id="GO:0016746">
    <property type="term" value="F:acyltransferase activity"/>
    <property type="evidence" value="ECO:0007669"/>
    <property type="project" value="UniProtKB-KW"/>
</dbReference>
<feature type="transmembrane region" description="Helical" evidence="1">
    <location>
        <begin position="332"/>
        <end position="354"/>
    </location>
</feature>
<keyword evidence="1" id="KW-1133">Transmembrane helix</keyword>
<keyword evidence="3" id="KW-0808">Transferase</keyword>
<dbReference type="InterPro" id="IPR002656">
    <property type="entry name" value="Acyl_transf_3_dom"/>
</dbReference>
<accession>A0ABX7BJ03</accession>
<protein>
    <submittedName>
        <fullName evidence="3">Acyltransferase</fullName>
    </submittedName>
</protein>
<proteinExistence type="predicted"/>
<name>A0ABX7BJ03_9CAUL</name>
<evidence type="ECO:0000313" key="3">
    <source>
        <dbReference type="EMBL" id="QQQ17335.1"/>
    </source>
</evidence>
<feature type="transmembrane region" description="Helical" evidence="1">
    <location>
        <begin position="181"/>
        <end position="202"/>
    </location>
</feature>
<dbReference type="Pfam" id="PF01757">
    <property type="entry name" value="Acyl_transf_3"/>
    <property type="match status" value="1"/>
</dbReference>
<keyword evidence="1" id="KW-0472">Membrane</keyword>
<organism evidence="3 4">
    <name type="scientific">Brevundimonas vitisensis</name>
    <dbReference type="NCBI Taxonomy" id="2800818"/>
    <lineage>
        <taxon>Bacteria</taxon>
        <taxon>Pseudomonadati</taxon>
        <taxon>Pseudomonadota</taxon>
        <taxon>Alphaproteobacteria</taxon>
        <taxon>Caulobacterales</taxon>
        <taxon>Caulobacteraceae</taxon>
        <taxon>Brevundimonas</taxon>
    </lineage>
</organism>
<feature type="transmembrane region" description="Helical" evidence="1">
    <location>
        <begin position="25"/>
        <end position="44"/>
    </location>
</feature>
<dbReference type="PANTHER" id="PTHR23028:SF53">
    <property type="entry name" value="ACYL_TRANSF_3 DOMAIN-CONTAINING PROTEIN"/>
    <property type="match status" value="1"/>
</dbReference>
<feature type="transmembrane region" description="Helical" evidence="1">
    <location>
        <begin position="108"/>
        <end position="128"/>
    </location>
</feature>
<evidence type="ECO:0000259" key="2">
    <source>
        <dbReference type="Pfam" id="PF01757"/>
    </source>
</evidence>
<dbReference type="EMBL" id="CP067977">
    <property type="protein sequence ID" value="QQQ17335.1"/>
    <property type="molecule type" value="Genomic_DNA"/>
</dbReference>
<keyword evidence="1" id="KW-0812">Transmembrane</keyword>
<dbReference type="InterPro" id="IPR050879">
    <property type="entry name" value="Acyltransferase_3"/>
</dbReference>
<feature type="domain" description="Acyltransferase 3" evidence="2">
    <location>
        <begin position="21"/>
        <end position="351"/>
    </location>
</feature>
<dbReference type="Proteomes" id="UP000595448">
    <property type="component" value="Chromosome"/>
</dbReference>
<evidence type="ECO:0000256" key="1">
    <source>
        <dbReference type="SAM" id="Phobius"/>
    </source>
</evidence>
<feature type="transmembrane region" description="Helical" evidence="1">
    <location>
        <begin position="151"/>
        <end position="174"/>
    </location>
</feature>
<dbReference type="RefSeq" id="WP_201101648.1">
    <property type="nucleotide sequence ID" value="NZ_CP067977.1"/>
</dbReference>
<feature type="transmembrane region" description="Helical" evidence="1">
    <location>
        <begin position="241"/>
        <end position="260"/>
    </location>
</feature>
<dbReference type="PANTHER" id="PTHR23028">
    <property type="entry name" value="ACETYLTRANSFERASE"/>
    <property type="match status" value="1"/>
</dbReference>